<gene>
    <name evidence="2" type="ORF">PILCRDRAFT_266421</name>
</gene>
<evidence type="ECO:0000313" key="3">
    <source>
        <dbReference type="Proteomes" id="UP000054166"/>
    </source>
</evidence>
<evidence type="ECO:0000313" key="2">
    <source>
        <dbReference type="EMBL" id="KIM87928.1"/>
    </source>
</evidence>
<reference evidence="3" key="2">
    <citation type="submission" date="2015-01" db="EMBL/GenBank/DDBJ databases">
        <title>Evolutionary Origins and Diversification of the Mycorrhizal Mutualists.</title>
        <authorList>
            <consortium name="DOE Joint Genome Institute"/>
            <consortium name="Mycorrhizal Genomics Consortium"/>
            <person name="Kohler A."/>
            <person name="Kuo A."/>
            <person name="Nagy L.G."/>
            <person name="Floudas D."/>
            <person name="Copeland A."/>
            <person name="Barry K.W."/>
            <person name="Cichocki N."/>
            <person name="Veneault-Fourrey C."/>
            <person name="LaButti K."/>
            <person name="Lindquist E.A."/>
            <person name="Lipzen A."/>
            <person name="Lundell T."/>
            <person name="Morin E."/>
            <person name="Murat C."/>
            <person name="Riley R."/>
            <person name="Ohm R."/>
            <person name="Sun H."/>
            <person name="Tunlid A."/>
            <person name="Henrissat B."/>
            <person name="Grigoriev I.V."/>
            <person name="Hibbett D.S."/>
            <person name="Martin F."/>
        </authorList>
    </citation>
    <scope>NUCLEOTIDE SEQUENCE [LARGE SCALE GENOMIC DNA]</scope>
    <source>
        <strain evidence="3">F 1598</strain>
    </source>
</reference>
<dbReference type="InterPro" id="IPR027417">
    <property type="entry name" value="P-loop_NTPase"/>
</dbReference>
<dbReference type="PROSITE" id="PS51192">
    <property type="entry name" value="HELICASE_ATP_BIND_1"/>
    <property type="match status" value="1"/>
</dbReference>
<protein>
    <recommendedName>
        <fullName evidence="1">Helicase ATP-binding domain-containing protein</fullName>
    </recommendedName>
</protein>
<dbReference type="STRING" id="765440.A0A0C3BN68"/>
<evidence type="ECO:0000259" key="1">
    <source>
        <dbReference type="PROSITE" id="PS51192"/>
    </source>
</evidence>
<dbReference type="HOGENOM" id="CLU_1713983_0_0_1"/>
<dbReference type="InParanoid" id="A0A0C3BN68"/>
<feature type="domain" description="Helicase ATP-binding" evidence="1">
    <location>
        <begin position="1"/>
        <end position="54"/>
    </location>
</feature>
<name>A0A0C3BN68_PILCF</name>
<dbReference type="EMBL" id="KN832978">
    <property type="protein sequence ID" value="KIM87928.1"/>
    <property type="molecule type" value="Genomic_DNA"/>
</dbReference>
<keyword evidence="3" id="KW-1185">Reference proteome</keyword>
<dbReference type="AlphaFoldDB" id="A0A0C3BN68"/>
<dbReference type="Gene3D" id="3.40.50.300">
    <property type="entry name" value="P-loop containing nucleotide triphosphate hydrolases"/>
    <property type="match status" value="1"/>
</dbReference>
<organism evidence="2 3">
    <name type="scientific">Piloderma croceum (strain F 1598)</name>
    <dbReference type="NCBI Taxonomy" id="765440"/>
    <lineage>
        <taxon>Eukaryota</taxon>
        <taxon>Fungi</taxon>
        <taxon>Dikarya</taxon>
        <taxon>Basidiomycota</taxon>
        <taxon>Agaricomycotina</taxon>
        <taxon>Agaricomycetes</taxon>
        <taxon>Agaricomycetidae</taxon>
        <taxon>Atheliales</taxon>
        <taxon>Atheliaceae</taxon>
        <taxon>Piloderma</taxon>
    </lineage>
</organism>
<dbReference type="SUPFAM" id="SSF52540">
    <property type="entry name" value="P-loop containing nucleoside triphosphate hydrolases"/>
    <property type="match status" value="1"/>
</dbReference>
<accession>A0A0C3BN68</accession>
<sequence>MFVLGEADGLLKKGFKDQIYNVYCYLLPVVLLSATIPHDVPEMTTKFMTDPIRILIQRDKLTLKIMKQFFFEAEFGQYPVLYVDFSLPFLDRYCAMAGRSLERKPGGQWVITDSRTMIIRTRRGGSAALRKRRITIRISPTEFKSSSMWSLLD</sequence>
<dbReference type="OrthoDB" id="2918899at2759"/>
<proteinExistence type="predicted"/>
<reference evidence="2 3" key="1">
    <citation type="submission" date="2014-04" db="EMBL/GenBank/DDBJ databases">
        <authorList>
            <consortium name="DOE Joint Genome Institute"/>
            <person name="Kuo A."/>
            <person name="Tarkka M."/>
            <person name="Buscot F."/>
            <person name="Kohler A."/>
            <person name="Nagy L.G."/>
            <person name="Floudas D."/>
            <person name="Copeland A."/>
            <person name="Barry K.W."/>
            <person name="Cichocki N."/>
            <person name="Veneault-Fourrey C."/>
            <person name="LaButti K."/>
            <person name="Lindquist E.A."/>
            <person name="Lipzen A."/>
            <person name="Lundell T."/>
            <person name="Morin E."/>
            <person name="Murat C."/>
            <person name="Sun H."/>
            <person name="Tunlid A."/>
            <person name="Henrissat B."/>
            <person name="Grigoriev I.V."/>
            <person name="Hibbett D.S."/>
            <person name="Martin F."/>
            <person name="Nordberg H.P."/>
            <person name="Cantor M.N."/>
            <person name="Hua S.X."/>
        </authorList>
    </citation>
    <scope>NUCLEOTIDE SEQUENCE [LARGE SCALE GENOMIC DNA]</scope>
    <source>
        <strain evidence="2 3">F 1598</strain>
    </source>
</reference>
<dbReference type="Proteomes" id="UP000054166">
    <property type="component" value="Unassembled WGS sequence"/>
</dbReference>
<dbReference type="InterPro" id="IPR014001">
    <property type="entry name" value="Helicase_ATP-bd"/>
</dbReference>